<organism evidence="12 13">
    <name type="scientific">Paratissierella segnis</name>
    <dbReference type="NCBI Taxonomy" id="2763679"/>
    <lineage>
        <taxon>Bacteria</taxon>
        <taxon>Bacillati</taxon>
        <taxon>Bacillota</taxon>
        <taxon>Tissierellia</taxon>
        <taxon>Tissierellales</taxon>
        <taxon>Tissierellaceae</taxon>
        <taxon>Paratissierella</taxon>
    </lineage>
</organism>
<dbReference type="NCBIfam" id="TIGR00504">
    <property type="entry name" value="pyro_pdase"/>
    <property type="match status" value="1"/>
</dbReference>
<name>A0A926ENQ5_9FIRM</name>
<dbReference type="NCBIfam" id="NF009676">
    <property type="entry name" value="PRK13197.1"/>
    <property type="match status" value="1"/>
</dbReference>
<sequence>MKVLVTGFSPFGGEDINPAYEAIRGLEDTIQGALIIKKEIPTVFGKSIEELNKIIEVENPDIVICVGQAGGRFDITVERVAINIDDAGIADNEGNQPIDRKIYEDGDNAYFSSLPIKAIVKNIKDSGIPAGISNTAGTYVCNHLMYGLLYLINNKYTRIKGGFIHVPFLPEQAVSKRNTPSMSVENITKGLKLAIEASIKFQEPN</sequence>
<feature type="active site" evidence="9 10">
    <location>
        <position position="78"/>
    </location>
</feature>
<dbReference type="PROSITE" id="PS01333">
    <property type="entry name" value="PYRASE_GLU"/>
    <property type="match status" value="1"/>
</dbReference>
<dbReference type="CDD" id="cd00501">
    <property type="entry name" value="Peptidase_C15"/>
    <property type="match status" value="1"/>
</dbReference>
<evidence type="ECO:0000256" key="8">
    <source>
        <dbReference type="ARBA" id="ARBA00022807"/>
    </source>
</evidence>
<comment type="subunit">
    <text evidence="9">Homotetramer.</text>
</comment>
<dbReference type="PROSITE" id="PS01334">
    <property type="entry name" value="PYRASE_CYS"/>
    <property type="match status" value="1"/>
</dbReference>
<evidence type="ECO:0000313" key="12">
    <source>
        <dbReference type="EMBL" id="MBC8586878.1"/>
    </source>
</evidence>
<accession>A0A926ENQ5</accession>
<evidence type="ECO:0000256" key="6">
    <source>
        <dbReference type="ARBA" id="ARBA00022670"/>
    </source>
</evidence>
<dbReference type="PRINTS" id="PR00706">
    <property type="entry name" value="PYROGLUPTASE"/>
</dbReference>
<dbReference type="RefSeq" id="WP_262428348.1">
    <property type="nucleotide sequence ID" value="NZ_JACRTG010000004.1"/>
</dbReference>
<reference evidence="12" key="1">
    <citation type="submission" date="2020-08" db="EMBL/GenBank/DDBJ databases">
        <title>Genome public.</title>
        <authorList>
            <person name="Liu C."/>
            <person name="Sun Q."/>
        </authorList>
    </citation>
    <scope>NUCLEOTIDE SEQUENCE</scope>
    <source>
        <strain evidence="12">BX21</strain>
    </source>
</reference>
<dbReference type="FunFam" id="3.40.630.20:FF:000001">
    <property type="entry name" value="Pyrrolidone-carboxylate peptidase"/>
    <property type="match status" value="1"/>
</dbReference>
<dbReference type="EC" id="3.4.19.3" evidence="9"/>
<evidence type="ECO:0000256" key="5">
    <source>
        <dbReference type="ARBA" id="ARBA00022490"/>
    </source>
</evidence>
<dbReference type="GO" id="GO:0016920">
    <property type="term" value="F:pyroglutamyl-peptidase activity"/>
    <property type="evidence" value="ECO:0007669"/>
    <property type="project" value="UniProtKB-UniRule"/>
</dbReference>
<keyword evidence="13" id="KW-1185">Reference proteome</keyword>
<dbReference type="InterPro" id="IPR029762">
    <property type="entry name" value="PGP-I_bact-type"/>
</dbReference>
<keyword evidence="5 9" id="KW-0963">Cytoplasm</keyword>
<keyword evidence="7 9" id="KW-0378">Hydrolase</keyword>
<dbReference type="InterPro" id="IPR016125">
    <property type="entry name" value="Peptidase_C15-like"/>
</dbReference>
<dbReference type="InterPro" id="IPR000816">
    <property type="entry name" value="Peptidase_C15"/>
</dbReference>
<evidence type="ECO:0000256" key="10">
    <source>
        <dbReference type="PROSITE-ProRule" id="PRU10076"/>
    </source>
</evidence>
<dbReference type="Pfam" id="PF01470">
    <property type="entry name" value="Peptidase_C15"/>
    <property type="match status" value="1"/>
</dbReference>
<dbReference type="PANTHER" id="PTHR23402:SF1">
    <property type="entry name" value="PYROGLUTAMYL-PEPTIDASE I"/>
    <property type="match status" value="1"/>
</dbReference>
<gene>
    <name evidence="9 12" type="primary">pcp</name>
    <name evidence="12" type="ORF">H8707_01310</name>
</gene>
<proteinExistence type="inferred from homology"/>
<dbReference type="GO" id="GO:0005829">
    <property type="term" value="C:cytosol"/>
    <property type="evidence" value="ECO:0007669"/>
    <property type="project" value="InterPro"/>
</dbReference>
<evidence type="ECO:0000256" key="4">
    <source>
        <dbReference type="ARBA" id="ARBA00006641"/>
    </source>
</evidence>
<comment type="catalytic activity">
    <reaction evidence="1 9 10">
        <text>Release of an N-terminal pyroglutamyl group from a polypeptide, the second amino acid generally not being Pro.</text>
        <dbReference type="EC" id="3.4.19.3"/>
    </reaction>
</comment>
<dbReference type="Proteomes" id="UP000601171">
    <property type="component" value="Unassembled WGS sequence"/>
</dbReference>
<comment type="subcellular location">
    <subcellularLocation>
        <location evidence="3 9">Cytoplasm</location>
    </subcellularLocation>
</comment>
<dbReference type="SUPFAM" id="SSF53182">
    <property type="entry name" value="Pyrrolidone carboxyl peptidase (pyroglutamate aminopeptidase)"/>
    <property type="match status" value="1"/>
</dbReference>
<dbReference type="GO" id="GO:0006508">
    <property type="term" value="P:proteolysis"/>
    <property type="evidence" value="ECO:0007669"/>
    <property type="project" value="UniProtKB-KW"/>
</dbReference>
<dbReference type="AlphaFoldDB" id="A0A926ENQ5"/>
<dbReference type="PANTHER" id="PTHR23402">
    <property type="entry name" value="PROTEASE FAMILY C15 PYROGLUTAMYL-PEPTIDASE I-RELATED"/>
    <property type="match status" value="1"/>
</dbReference>
<evidence type="ECO:0000256" key="3">
    <source>
        <dbReference type="ARBA" id="ARBA00004496"/>
    </source>
</evidence>
<evidence type="ECO:0000256" key="7">
    <source>
        <dbReference type="ARBA" id="ARBA00022801"/>
    </source>
</evidence>
<feature type="active site" evidence="9">
    <location>
        <position position="165"/>
    </location>
</feature>
<dbReference type="Gene3D" id="3.40.630.20">
    <property type="entry name" value="Peptidase C15, pyroglutamyl peptidase I-like"/>
    <property type="match status" value="1"/>
</dbReference>
<evidence type="ECO:0000256" key="2">
    <source>
        <dbReference type="ARBA" id="ARBA00002280"/>
    </source>
</evidence>
<dbReference type="PIRSF" id="PIRSF015592">
    <property type="entry name" value="Prld-crbxl_pptds"/>
    <property type="match status" value="1"/>
</dbReference>
<evidence type="ECO:0000256" key="1">
    <source>
        <dbReference type="ARBA" id="ARBA00001770"/>
    </source>
</evidence>
<dbReference type="InterPro" id="IPR033694">
    <property type="entry name" value="PGPEP1_Cys_AS"/>
</dbReference>
<evidence type="ECO:0000313" key="13">
    <source>
        <dbReference type="Proteomes" id="UP000601171"/>
    </source>
</evidence>
<keyword evidence="8 9" id="KW-0788">Thiol protease</keyword>
<dbReference type="EMBL" id="JACRTG010000004">
    <property type="protein sequence ID" value="MBC8586878.1"/>
    <property type="molecule type" value="Genomic_DNA"/>
</dbReference>
<comment type="caution">
    <text evidence="12">The sequence shown here is derived from an EMBL/GenBank/DDBJ whole genome shotgun (WGS) entry which is preliminary data.</text>
</comment>
<keyword evidence="6 9" id="KW-0645">Protease</keyword>
<comment type="similarity">
    <text evidence="4 9">Belongs to the peptidase C15 family.</text>
</comment>
<protein>
    <recommendedName>
        <fullName evidence="9">Pyrrolidone-carboxylate peptidase</fullName>
        <ecNumber evidence="9">3.4.19.3</ecNumber>
    </recommendedName>
    <alternativeName>
        <fullName evidence="9">5-oxoprolyl-peptidase</fullName>
    </alternativeName>
    <alternativeName>
        <fullName evidence="9">Pyroglutamyl-peptidase I</fullName>
        <shortName evidence="9">PGP-I</shortName>
        <shortName evidence="9">Pyrase</shortName>
    </alternativeName>
</protein>
<dbReference type="InterPro" id="IPR033693">
    <property type="entry name" value="PGPEP1_Glu_AS"/>
</dbReference>
<evidence type="ECO:0000256" key="11">
    <source>
        <dbReference type="PROSITE-ProRule" id="PRU10077"/>
    </source>
</evidence>
<feature type="active site" evidence="9 11">
    <location>
        <position position="141"/>
    </location>
</feature>
<dbReference type="InterPro" id="IPR036440">
    <property type="entry name" value="Peptidase_C15-like_sf"/>
</dbReference>
<comment type="function">
    <text evidence="2 9">Removes 5-oxoproline from various penultimate amino acid residues except L-proline.</text>
</comment>
<dbReference type="HAMAP" id="MF_00417">
    <property type="entry name" value="Pyrrolid_peptidase"/>
    <property type="match status" value="1"/>
</dbReference>
<evidence type="ECO:0000256" key="9">
    <source>
        <dbReference type="HAMAP-Rule" id="MF_00417"/>
    </source>
</evidence>